<evidence type="ECO:0000256" key="6">
    <source>
        <dbReference type="ARBA" id="ARBA00047942"/>
    </source>
</evidence>
<dbReference type="EMBL" id="JPRI01000007">
    <property type="protein sequence ID" value="KFF24763.1"/>
    <property type="molecule type" value="Genomic_DNA"/>
</dbReference>
<dbReference type="Proteomes" id="UP000028719">
    <property type="component" value="Unassembled WGS sequence"/>
</dbReference>
<dbReference type="Gene3D" id="1.10.1020.10">
    <property type="entry name" value="Adenine-specific Methyltransferase, Domain 2"/>
    <property type="match status" value="1"/>
</dbReference>
<protein>
    <recommendedName>
        <fullName evidence="2">site-specific DNA-methyltransferase (adenine-specific)</fullName>
        <ecNumber evidence="2">2.1.1.72</ecNumber>
    </recommendedName>
</protein>
<comment type="caution">
    <text evidence="7">The sequence shown here is derived from an EMBL/GenBank/DDBJ whole genome shotgun (WGS) entry which is preliminary data.</text>
</comment>
<dbReference type="InterPro" id="IPR029063">
    <property type="entry name" value="SAM-dependent_MTases_sf"/>
</dbReference>
<dbReference type="GO" id="GO:0032259">
    <property type="term" value="P:methylation"/>
    <property type="evidence" value="ECO:0007669"/>
    <property type="project" value="UniProtKB-KW"/>
</dbReference>
<dbReference type="InterPro" id="IPR012327">
    <property type="entry name" value="MeTrfase_D12"/>
</dbReference>
<evidence type="ECO:0000256" key="5">
    <source>
        <dbReference type="ARBA" id="ARBA00022691"/>
    </source>
</evidence>
<evidence type="ECO:0000256" key="2">
    <source>
        <dbReference type="ARBA" id="ARBA00011900"/>
    </source>
</evidence>
<evidence type="ECO:0000256" key="4">
    <source>
        <dbReference type="ARBA" id="ARBA00022679"/>
    </source>
</evidence>
<reference evidence="7 8" key="1">
    <citation type="submission" date="2014-07" db="EMBL/GenBank/DDBJ databases">
        <title>Genome of Chryseobacterium vrystaatense LMG 22846.</title>
        <authorList>
            <person name="Pipes S.E."/>
            <person name="Stropko S.J."/>
            <person name="Newman J.D."/>
        </authorList>
    </citation>
    <scope>NUCLEOTIDE SEQUENCE [LARGE SCALE GENOMIC DNA]</scope>
    <source>
        <strain evidence="7 8">LMG 22846</strain>
    </source>
</reference>
<keyword evidence="8" id="KW-1185">Reference proteome</keyword>
<dbReference type="RefSeq" id="WP_034747034.1">
    <property type="nucleotide sequence ID" value="NZ_JPRI01000007.1"/>
</dbReference>
<keyword evidence="4" id="KW-0808">Transferase</keyword>
<dbReference type="PRINTS" id="PR00505">
    <property type="entry name" value="D12N6MTFRASE"/>
</dbReference>
<dbReference type="Gene3D" id="3.40.50.150">
    <property type="entry name" value="Vaccinia Virus protein VP39"/>
    <property type="match status" value="1"/>
</dbReference>
<dbReference type="SUPFAM" id="SSF53335">
    <property type="entry name" value="S-adenosyl-L-methionine-dependent methyltransferases"/>
    <property type="match status" value="1"/>
</dbReference>
<evidence type="ECO:0000256" key="1">
    <source>
        <dbReference type="ARBA" id="ARBA00006594"/>
    </source>
</evidence>
<evidence type="ECO:0000313" key="7">
    <source>
        <dbReference type="EMBL" id="KFF24763.1"/>
    </source>
</evidence>
<accession>A0ABR4UJ50</accession>
<dbReference type="GO" id="GO:0008168">
    <property type="term" value="F:methyltransferase activity"/>
    <property type="evidence" value="ECO:0007669"/>
    <property type="project" value="UniProtKB-KW"/>
</dbReference>
<keyword evidence="3 7" id="KW-0489">Methyltransferase</keyword>
<dbReference type="InterPro" id="IPR023095">
    <property type="entry name" value="Ade_MeTrfase_dom_2"/>
</dbReference>
<comment type="catalytic activity">
    <reaction evidence="6">
        <text>a 2'-deoxyadenosine in DNA + S-adenosyl-L-methionine = an N(6)-methyl-2'-deoxyadenosine in DNA + S-adenosyl-L-homocysteine + H(+)</text>
        <dbReference type="Rhea" id="RHEA:15197"/>
        <dbReference type="Rhea" id="RHEA-COMP:12418"/>
        <dbReference type="Rhea" id="RHEA-COMP:12419"/>
        <dbReference type="ChEBI" id="CHEBI:15378"/>
        <dbReference type="ChEBI" id="CHEBI:57856"/>
        <dbReference type="ChEBI" id="CHEBI:59789"/>
        <dbReference type="ChEBI" id="CHEBI:90615"/>
        <dbReference type="ChEBI" id="CHEBI:90616"/>
        <dbReference type="EC" id="2.1.1.72"/>
    </reaction>
</comment>
<gene>
    <name evidence="7" type="ORF">IW16_17665</name>
</gene>
<comment type="similarity">
    <text evidence="1">Belongs to the N(4)/N(6)-methyltransferase family.</text>
</comment>
<organism evidence="7 8">
    <name type="scientific">Chryseobacterium vrystaatense</name>
    <dbReference type="NCBI Taxonomy" id="307480"/>
    <lineage>
        <taxon>Bacteria</taxon>
        <taxon>Pseudomonadati</taxon>
        <taxon>Bacteroidota</taxon>
        <taxon>Flavobacteriia</taxon>
        <taxon>Flavobacteriales</taxon>
        <taxon>Weeksellaceae</taxon>
        <taxon>Chryseobacterium group</taxon>
        <taxon>Chryseobacterium</taxon>
    </lineage>
</organism>
<dbReference type="EC" id="2.1.1.72" evidence="2"/>
<evidence type="ECO:0000313" key="8">
    <source>
        <dbReference type="Proteomes" id="UP000028719"/>
    </source>
</evidence>
<proteinExistence type="inferred from homology"/>
<name>A0ABR4UJ50_9FLAO</name>
<sequence length="277" mass="32347">MNFNYVQAPLPFQGQKRRFLKSFKEALKDFPEDAIYVDLFGGSGLLSHTVKQFYPNSEVIYNDFDGYTFRLENVQKTNSLLSDVREICSKSIDRKGKLSNELHSEIIGRISKEKGFVDWVTISSSLLFSMNYATSFEQLKKETFYNKVRLSDYCVDGYLEGVSKVREDYQCLFAKYQHYPKAVFLIDPPYLSTNCSTYTNPDYWKLSDYLNVLNTVDNTSYFYFTSNKSQIIELCDWMSKKKCFKNPFSCSTTVSINTSLTHNAKYDDIMIYRYKNV</sequence>
<keyword evidence="5" id="KW-0949">S-adenosyl-L-methionine</keyword>
<evidence type="ECO:0000256" key="3">
    <source>
        <dbReference type="ARBA" id="ARBA00022603"/>
    </source>
</evidence>